<gene>
    <name evidence="6" type="ORF">KK1_010309</name>
</gene>
<evidence type="ECO:0000313" key="6">
    <source>
        <dbReference type="EMBL" id="KYP71066.1"/>
    </source>
</evidence>
<name>A0A151TVK6_CAJCA</name>
<dbReference type="OMA" id="GSDWIRF"/>
<dbReference type="EMBL" id="CM003605">
    <property type="protein sequence ID" value="KYP71066.1"/>
    <property type="molecule type" value="Genomic_DNA"/>
</dbReference>
<dbReference type="AlphaFoldDB" id="A0A151TVK6"/>
<feature type="compositionally biased region" description="Basic and acidic residues" evidence="4">
    <location>
        <begin position="126"/>
        <end position="149"/>
    </location>
</feature>
<feature type="region of interest" description="Disordered" evidence="4">
    <location>
        <begin position="1"/>
        <end position="23"/>
    </location>
</feature>
<dbReference type="Pfam" id="PF00011">
    <property type="entry name" value="HSP20"/>
    <property type="match status" value="1"/>
</dbReference>
<dbReference type="Gene3D" id="2.60.40.790">
    <property type="match status" value="1"/>
</dbReference>
<sequence length="161" mass="18514">MSLDEKTNVQPPTDPFFENFVPPSDWDRKKESDTLILMLPGFRKEQLKVQVSSKRVLKLSGERKISENKSRRFNKEEDLQAYHDTSGITAKFEAGMLYVKIPKIIDSTSKQEEPSKPDQQPPPTTDDNKPDQDQEPTDQKEDKTAEPKTEPQPPPLQKVMF</sequence>
<dbReference type="InterPro" id="IPR008978">
    <property type="entry name" value="HSP20-like_chaperone"/>
</dbReference>
<protein>
    <recommendedName>
        <fullName evidence="5">SHSP domain-containing protein</fullName>
    </recommendedName>
</protein>
<evidence type="ECO:0000256" key="2">
    <source>
        <dbReference type="PROSITE-ProRule" id="PRU00285"/>
    </source>
</evidence>
<feature type="compositionally biased region" description="Pro residues" evidence="4">
    <location>
        <begin position="150"/>
        <end position="161"/>
    </location>
</feature>
<evidence type="ECO:0000256" key="3">
    <source>
        <dbReference type="RuleBase" id="RU003616"/>
    </source>
</evidence>
<evidence type="ECO:0000256" key="1">
    <source>
        <dbReference type="ARBA" id="ARBA00023016"/>
    </source>
</evidence>
<evidence type="ECO:0000313" key="7">
    <source>
        <dbReference type="Proteomes" id="UP000075243"/>
    </source>
</evidence>
<dbReference type="PROSITE" id="PS01031">
    <property type="entry name" value="SHSP"/>
    <property type="match status" value="1"/>
</dbReference>
<feature type="region of interest" description="Disordered" evidence="4">
    <location>
        <begin position="105"/>
        <end position="161"/>
    </location>
</feature>
<keyword evidence="1" id="KW-0346">Stress response</keyword>
<dbReference type="InterPro" id="IPR031107">
    <property type="entry name" value="Small_HSP"/>
</dbReference>
<dbReference type="STRING" id="3821.A0A151TVK6"/>
<proteinExistence type="inferred from homology"/>
<comment type="similarity">
    <text evidence="2 3">Belongs to the small heat shock protein (HSP20) family.</text>
</comment>
<feature type="domain" description="SHSP" evidence="5">
    <location>
        <begin position="15"/>
        <end position="118"/>
    </location>
</feature>
<accession>A0A151TVK6</accession>
<evidence type="ECO:0000259" key="5">
    <source>
        <dbReference type="PROSITE" id="PS01031"/>
    </source>
</evidence>
<dbReference type="InterPro" id="IPR002068">
    <property type="entry name" value="A-crystallin/Hsp20_dom"/>
</dbReference>
<dbReference type="Gramene" id="C.cajan_10025.t">
    <property type="protein sequence ID" value="C.cajan_10025.t"/>
    <property type="gene ID" value="C.cajan_10025"/>
</dbReference>
<dbReference type="CDD" id="cd06464">
    <property type="entry name" value="ACD_sHsps-like"/>
    <property type="match status" value="1"/>
</dbReference>
<organism evidence="6 7">
    <name type="scientific">Cajanus cajan</name>
    <name type="common">Pigeon pea</name>
    <name type="synonym">Cajanus indicus</name>
    <dbReference type="NCBI Taxonomy" id="3821"/>
    <lineage>
        <taxon>Eukaryota</taxon>
        <taxon>Viridiplantae</taxon>
        <taxon>Streptophyta</taxon>
        <taxon>Embryophyta</taxon>
        <taxon>Tracheophyta</taxon>
        <taxon>Spermatophyta</taxon>
        <taxon>Magnoliopsida</taxon>
        <taxon>eudicotyledons</taxon>
        <taxon>Gunneridae</taxon>
        <taxon>Pentapetalae</taxon>
        <taxon>rosids</taxon>
        <taxon>fabids</taxon>
        <taxon>Fabales</taxon>
        <taxon>Fabaceae</taxon>
        <taxon>Papilionoideae</taxon>
        <taxon>50 kb inversion clade</taxon>
        <taxon>NPAAA clade</taxon>
        <taxon>indigoferoid/millettioid clade</taxon>
        <taxon>Phaseoleae</taxon>
        <taxon>Cajanus</taxon>
    </lineage>
</organism>
<evidence type="ECO:0000256" key="4">
    <source>
        <dbReference type="SAM" id="MobiDB-lite"/>
    </source>
</evidence>
<keyword evidence="7" id="KW-1185">Reference proteome</keyword>
<dbReference type="Proteomes" id="UP000075243">
    <property type="component" value="Chromosome 3"/>
</dbReference>
<dbReference type="PANTHER" id="PTHR11527">
    <property type="entry name" value="HEAT-SHOCK PROTEIN 20 FAMILY MEMBER"/>
    <property type="match status" value="1"/>
</dbReference>
<dbReference type="SUPFAM" id="SSF49764">
    <property type="entry name" value="HSP20-like chaperones"/>
    <property type="match status" value="1"/>
</dbReference>
<reference evidence="6 7" key="1">
    <citation type="journal article" date="2012" name="Nat. Biotechnol.">
        <title>Draft genome sequence of pigeonpea (Cajanus cajan), an orphan legume crop of resource-poor farmers.</title>
        <authorList>
            <person name="Varshney R.K."/>
            <person name="Chen W."/>
            <person name="Li Y."/>
            <person name="Bharti A.K."/>
            <person name="Saxena R.K."/>
            <person name="Schlueter J.A."/>
            <person name="Donoghue M.T."/>
            <person name="Azam S."/>
            <person name="Fan G."/>
            <person name="Whaley A.M."/>
            <person name="Farmer A.D."/>
            <person name="Sheridan J."/>
            <person name="Iwata A."/>
            <person name="Tuteja R."/>
            <person name="Penmetsa R.V."/>
            <person name="Wu W."/>
            <person name="Upadhyaya H.D."/>
            <person name="Yang S.P."/>
            <person name="Shah T."/>
            <person name="Saxena K.B."/>
            <person name="Michael T."/>
            <person name="McCombie W.R."/>
            <person name="Yang B."/>
            <person name="Zhang G."/>
            <person name="Yang H."/>
            <person name="Wang J."/>
            <person name="Spillane C."/>
            <person name="Cook D.R."/>
            <person name="May G.D."/>
            <person name="Xu X."/>
            <person name="Jackson S.A."/>
        </authorList>
    </citation>
    <scope>NUCLEOTIDE SEQUENCE [LARGE SCALE GENOMIC DNA]</scope>
    <source>
        <strain evidence="7">cv. Asha</strain>
    </source>
</reference>